<dbReference type="Gene3D" id="3.40.190.10">
    <property type="entry name" value="Periplasmic binding protein-like II"/>
    <property type="match status" value="2"/>
</dbReference>
<keyword evidence="2" id="KW-0812">Transmembrane</keyword>
<dbReference type="STRING" id="381665.SAMN05216554_2577"/>
<dbReference type="EMBL" id="FNPZ01000002">
    <property type="protein sequence ID" value="SDZ13630.1"/>
    <property type="molecule type" value="Genomic_DNA"/>
</dbReference>
<protein>
    <recommendedName>
        <fullName evidence="5">PBP domain-containing protein</fullName>
    </recommendedName>
</protein>
<evidence type="ECO:0000256" key="2">
    <source>
        <dbReference type="SAM" id="Phobius"/>
    </source>
</evidence>
<organism evidence="3 4">
    <name type="scientific">Herbiconiux ginsengi</name>
    <dbReference type="NCBI Taxonomy" id="381665"/>
    <lineage>
        <taxon>Bacteria</taxon>
        <taxon>Bacillati</taxon>
        <taxon>Actinomycetota</taxon>
        <taxon>Actinomycetes</taxon>
        <taxon>Micrococcales</taxon>
        <taxon>Microbacteriaceae</taxon>
        <taxon>Herbiconiux</taxon>
    </lineage>
</organism>
<evidence type="ECO:0008006" key="5">
    <source>
        <dbReference type="Google" id="ProtNLM"/>
    </source>
</evidence>
<keyword evidence="4" id="KW-1185">Reference proteome</keyword>
<feature type="transmembrane region" description="Helical" evidence="2">
    <location>
        <begin position="818"/>
        <end position="842"/>
    </location>
</feature>
<evidence type="ECO:0000313" key="4">
    <source>
        <dbReference type="Proteomes" id="UP000198891"/>
    </source>
</evidence>
<dbReference type="Proteomes" id="UP000198891">
    <property type="component" value="Unassembled WGS sequence"/>
</dbReference>
<feature type="compositionally biased region" description="Low complexity" evidence="1">
    <location>
        <begin position="757"/>
        <end position="779"/>
    </location>
</feature>
<proteinExistence type="predicted"/>
<evidence type="ECO:0000256" key="1">
    <source>
        <dbReference type="SAM" id="MobiDB-lite"/>
    </source>
</evidence>
<gene>
    <name evidence="3" type="ORF">SAMN05216554_2577</name>
</gene>
<dbReference type="AlphaFoldDB" id="A0A1H3QJZ9"/>
<reference evidence="3 4" key="1">
    <citation type="submission" date="2016-10" db="EMBL/GenBank/DDBJ databases">
        <authorList>
            <person name="de Groot N.N."/>
        </authorList>
    </citation>
    <scope>NUCLEOTIDE SEQUENCE [LARGE SCALE GENOMIC DNA]</scope>
    <source>
        <strain evidence="3 4">CGMCC 4.3491</strain>
    </source>
</reference>
<feature type="region of interest" description="Disordered" evidence="1">
    <location>
        <begin position="757"/>
        <end position="796"/>
    </location>
</feature>
<accession>A0A1H3QJZ9</accession>
<evidence type="ECO:0000313" key="3">
    <source>
        <dbReference type="EMBL" id="SDZ13630.1"/>
    </source>
</evidence>
<keyword evidence="2" id="KW-0472">Membrane</keyword>
<sequence length="849" mass="88098">MSRAARHRRKPRRQWLVSLAVGAVTGLSVGSLLVLTGVTDPGTPALAADSSVVTVSANQQDLDLESAPMPDLSVTVSQTRDLLAQGIEVSWTGGVKSEVPSGQTGGKNFLQIMQCWGDDPENPGQPDRTTCQYGGFNTPGATRDSTISDDKNVAEQDVKYTAYGSDFINPTYTSIPFKSKTGVTIASVVDGKKVDVDVNTNPFFTRLTSNEVSWAGSGSNGEGSVKFEVQTATQASGLGCGAPVTGAGNVITGASCWLVIIPRGTADVGENDVLKSGLLWDNWKHRLAVKLDFLPDGARCTIGAKERQLSGSELASVAIASWQPTLCGAKGGAVYSTITGAESDAALAANGTTAAPLALTSRALSTPDVTDKLTYAPIALTGISVAFAIDREPNALGEVPDDAKARARLPFSSMNLTPRLVAKLLTSSYLDSLPTGASKEHLGYKGPADAGHNPRNITYDPDFLAINDEEWAYQSINAPSLSDLIAPQGRSDAAWALWSYVMSDQDAVDFLSGVPDPWKMTVNPWSSLNPDVYNAVSGGVGAPLTFPRDDFPKADPTEQPVAADGAASVNSVTWRPYTNDLSTSAYLVLRGDGQVLGAWDPVAAPPKYTKTSRSLTGLQRVIGLTDTGAAAKYQVFEAKLRNPAGKFVAPDDTSLAAAAAAMTVDPTQSQVYRFDPGSDQAKAAENAYPLAVPVYAAVNKEMSDAALRADYANFIIYAATAGQEPGTGFGQLPAGYAPIPQGWSDQAVSAAAVIASGKSTTPPTTPAKPAATTPRTVTAPPVPAAPAPPVSAPVSDPSASGGAAAALVGKPTPADQKLGAISGAVPLAILAGLLAAVAVPFITRIRRRL</sequence>
<dbReference type="SUPFAM" id="SSF53850">
    <property type="entry name" value="Periplasmic binding protein-like II"/>
    <property type="match status" value="1"/>
</dbReference>
<name>A0A1H3QJZ9_9MICO</name>
<feature type="compositionally biased region" description="Pro residues" evidence="1">
    <location>
        <begin position="780"/>
        <end position="791"/>
    </location>
</feature>
<keyword evidence="2" id="KW-1133">Transmembrane helix</keyword>